<dbReference type="OMA" id="INMHAAR"/>
<accession>A0A1M2VU54</accession>
<comment type="function">
    <text evidence="10">Component of the post-replicative DNA mismatch repair system (MMR).</text>
</comment>
<evidence type="ECO:0000256" key="8">
    <source>
        <dbReference type="ARBA" id="ARBA00023242"/>
    </source>
</evidence>
<keyword evidence="6 10" id="KW-0238">DNA-binding</keyword>
<feature type="compositionally biased region" description="Polar residues" evidence="11">
    <location>
        <begin position="1"/>
        <end position="11"/>
    </location>
</feature>
<dbReference type="GO" id="GO:0005634">
    <property type="term" value="C:nucleus"/>
    <property type="evidence" value="ECO:0007669"/>
    <property type="project" value="UniProtKB-SubCell"/>
</dbReference>
<dbReference type="Pfam" id="PF05188">
    <property type="entry name" value="MutS_II"/>
    <property type="match status" value="1"/>
</dbReference>
<dbReference type="InterPro" id="IPR007696">
    <property type="entry name" value="DNA_mismatch_repair_MutS_core"/>
</dbReference>
<reference evidence="13 14" key="1">
    <citation type="submission" date="2016-10" db="EMBL/GenBank/DDBJ databases">
        <title>Genome sequence of the basidiomycete white-rot fungus Trametes pubescens.</title>
        <authorList>
            <person name="Makela M.R."/>
            <person name="Granchi Z."/>
            <person name="Peng M."/>
            <person name="De Vries R.P."/>
            <person name="Grigoriev I."/>
            <person name="Riley R."/>
            <person name="Hilden K."/>
        </authorList>
    </citation>
    <scope>NUCLEOTIDE SEQUENCE [LARGE SCALE GENOMIC DNA]</scope>
    <source>
        <strain evidence="13 14">FBCC735</strain>
    </source>
</reference>
<evidence type="ECO:0000259" key="12">
    <source>
        <dbReference type="PROSITE" id="PS00486"/>
    </source>
</evidence>
<dbReference type="SUPFAM" id="SSF48334">
    <property type="entry name" value="DNA repair protein MutS, domain III"/>
    <property type="match status" value="1"/>
</dbReference>
<dbReference type="InterPro" id="IPR045076">
    <property type="entry name" value="MutS"/>
</dbReference>
<dbReference type="GO" id="GO:0030983">
    <property type="term" value="F:mismatched DNA binding"/>
    <property type="evidence" value="ECO:0007669"/>
    <property type="project" value="UniProtKB-UniRule"/>
</dbReference>
<dbReference type="STRING" id="154538.A0A1M2VU54"/>
<feature type="domain" description="DNA mismatch repair proteins mutS family" evidence="12">
    <location>
        <begin position="962"/>
        <end position="978"/>
    </location>
</feature>
<evidence type="ECO:0000256" key="10">
    <source>
        <dbReference type="RuleBase" id="RU003756"/>
    </source>
</evidence>
<dbReference type="GO" id="GO:0006312">
    <property type="term" value="P:mitotic recombination"/>
    <property type="evidence" value="ECO:0007669"/>
    <property type="project" value="TreeGrafter"/>
</dbReference>
<keyword evidence="14" id="KW-1185">Reference proteome</keyword>
<evidence type="ECO:0000313" key="14">
    <source>
        <dbReference type="Proteomes" id="UP000184267"/>
    </source>
</evidence>
<feature type="region of interest" description="Disordered" evidence="11">
    <location>
        <begin position="1"/>
        <end position="147"/>
    </location>
</feature>
<dbReference type="PANTHER" id="PTHR11361:SF122">
    <property type="entry name" value="DNA MISMATCH REPAIR PROTEIN MSH3"/>
    <property type="match status" value="1"/>
</dbReference>
<proteinExistence type="inferred from homology"/>
<dbReference type="InterPro" id="IPR016151">
    <property type="entry name" value="DNA_mismatch_repair_MutS_N"/>
</dbReference>
<dbReference type="SUPFAM" id="SSF55271">
    <property type="entry name" value="DNA repair protein MutS, domain I"/>
    <property type="match status" value="1"/>
</dbReference>
<organism evidence="13 14">
    <name type="scientific">Trametes pubescens</name>
    <name type="common">White-rot fungus</name>
    <dbReference type="NCBI Taxonomy" id="154538"/>
    <lineage>
        <taxon>Eukaryota</taxon>
        <taxon>Fungi</taxon>
        <taxon>Dikarya</taxon>
        <taxon>Basidiomycota</taxon>
        <taxon>Agaricomycotina</taxon>
        <taxon>Agaricomycetes</taxon>
        <taxon>Polyporales</taxon>
        <taxon>Polyporaceae</taxon>
        <taxon>Trametes</taxon>
    </lineage>
</organism>
<dbReference type="Pfam" id="PF01624">
    <property type="entry name" value="MutS_I"/>
    <property type="match status" value="1"/>
</dbReference>
<feature type="compositionally biased region" description="Low complexity" evidence="11">
    <location>
        <begin position="67"/>
        <end position="90"/>
    </location>
</feature>
<evidence type="ECO:0000256" key="7">
    <source>
        <dbReference type="ARBA" id="ARBA00023204"/>
    </source>
</evidence>
<dbReference type="InterPro" id="IPR007860">
    <property type="entry name" value="DNA_mmatch_repair_MutS_con_dom"/>
</dbReference>
<dbReference type="SMART" id="SM00534">
    <property type="entry name" value="MUTSac"/>
    <property type="match status" value="1"/>
</dbReference>
<dbReference type="Gene3D" id="3.40.50.300">
    <property type="entry name" value="P-loop containing nucleotide triphosphate hydrolases"/>
    <property type="match status" value="1"/>
</dbReference>
<evidence type="ECO:0000256" key="5">
    <source>
        <dbReference type="ARBA" id="ARBA00022840"/>
    </source>
</evidence>
<evidence type="ECO:0000256" key="1">
    <source>
        <dbReference type="ARBA" id="ARBA00004123"/>
    </source>
</evidence>
<dbReference type="InterPro" id="IPR036187">
    <property type="entry name" value="DNA_mismatch_repair_MutS_sf"/>
</dbReference>
<gene>
    <name evidence="13" type="ORF">TRAPUB_12347</name>
</gene>
<evidence type="ECO:0000256" key="9">
    <source>
        <dbReference type="ARBA" id="ARBA00029792"/>
    </source>
</evidence>
<dbReference type="InterPro" id="IPR036678">
    <property type="entry name" value="MutS_con_dom_sf"/>
</dbReference>
<evidence type="ECO:0000256" key="2">
    <source>
        <dbReference type="ARBA" id="ARBA00007094"/>
    </source>
</evidence>
<evidence type="ECO:0000313" key="13">
    <source>
        <dbReference type="EMBL" id="OJT11133.1"/>
    </source>
</evidence>
<dbReference type="Gene3D" id="3.30.420.110">
    <property type="entry name" value="MutS, connector domain"/>
    <property type="match status" value="1"/>
</dbReference>
<dbReference type="Proteomes" id="UP000184267">
    <property type="component" value="Unassembled WGS sequence"/>
</dbReference>
<dbReference type="InterPro" id="IPR007695">
    <property type="entry name" value="DNA_mismatch_repair_MutS-lik_N"/>
</dbReference>
<evidence type="ECO:0000256" key="6">
    <source>
        <dbReference type="ARBA" id="ARBA00023125"/>
    </source>
</evidence>
<dbReference type="EMBL" id="MNAD01000685">
    <property type="protein sequence ID" value="OJT11133.1"/>
    <property type="molecule type" value="Genomic_DNA"/>
</dbReference>
<feature type="compositionally biased region" description="Basic residues" evidence="11">
    <location>
        <begin position="186"/>
        <end position="195"/>
    </location>
</feature>
<name>A0A1M2VU54_TRAPU</name>
<dbReference type="Pfam" id="PF00488">
    <property type="entry name" value="MutS_V"/>
    <property type="match status" value="1"/>
</dbReference>
<evidence type="ECO:0000256" key="11">
    <source>
        <dbReference type="SAM" id="MobiDB-lite"/>
    </source>
</evidence>
<feature type="region of interest" description="Disordered" evidence="11">
    <location>
        <begin position="178"/>
        <end position="222"/>
    </location>
</feature>
<comment type="caution">
    <text evidence="13">The sequence shown here is derived from an EMBL/GenBank/DDBJ whole genome shotgun (WGS) entry which is preliminary data.</text>
</comment>
<keyword evidence="3 10" id="KW-0547">Nucleotide-binding</keyword>
<dbReference type="InterPro" id="IPR007861">
    <property type="entry name" value="DNA_mismatch_repair_MutS_clamp"/>
</dbReference>
<dbReference type="Pfam" id="PF05192">
    <property type="entry name" value="MutS_III"/>
    <property type="match status" value="1"/>
</dbReference>
<keyword evidence="7 10" id="KW-0234">DNA repair</keyword>
<evidence type="ECO:0000256" key="3">
    <source>
        <dbReference type="ARBA" id="ARBA00022741"/>
    </source>
</evidence>
<keyword evidence="4 10" id="KW-0227">DNA damage</keyword>
<dbReference type="Gene3D" id="1.10.1420.10">
    <property type="match status" value="2"/>
</dbReference>
<dbReference type="PROSITE" id="PS00486">
    <property type="entry name" value="DNA_MISMATCH_REPAIR_2"/>
    <property type="match status" value="1"/>
</dbReference>
<dbReference type="SUPFAM" id="SSF52540">
    <property type="entry name" value="P-loop containing nucleoside triphosphate hydrolases"/>
    <property type="match status" value="1"/>
</dbReference>
<dbReference type="Pfam" id="PF05190">
    <property type="entry name" value="MutS_IV"/>
    <property type="match status" value="1"/>
</dbReference>
<dbReference type="AlphaFoldDB" id="A0A1M2VU54"/>
<comment type="similarity">
    <text evidence="2">Belongs to the DNA mismatch repair MutS family. MSH3 subfamily.</text>
</comment>
<dbReference type="InterPro" id="IPR000432">
    <property type="entry name" value="DNA_mismatch_repair_MutS_C"/>
</dbReference>
<feature type="compositionally biased region" description="Low complexity" evidence="11">
    <location>
        <begin position="12"/>
        <end position="32"/>
    </location>
</feature>
<feature type="compositionally biased region" description="Polar residues" evidence="11">
    <location>
        <begin position="134"/>
        <end position="147"/>
    </location>
</feature>
<dbReference type="PANTHER" id="PTHR11361">
    <property type="entry name" value="DNA MISMATCH REPAIR PROTEIN MUTS FAMILY MEMBER"/>
    <property type="match status" value="1"/>
</dbReference>
<protein>
    <recommendedName>
        <fullName evidence="9">MutS protein homolog 3</fullName>
    </recommendedName>
</protein>
<dbReference type="GO" id="GO:0005524">
    <property type="term" value="F:ATP binding"/>
    <property type="evidence" value="ECO:0007669"/>
    <property type="project" value="UniProtKB-UniRule"/>
</dbReference>
<keyword evidence="8" id="KW-0539">Nucleus</keyword>
<dbReference type="Gene3D" id="3.40.1170.10">
    <property type="entry name" value="DNA repair protein MutS, domain I"/>
    <property type="match status" value="1"/>
</dbReference>
<dbReference type="GO" id="GO:0006298">
    <property type="term" value="P:mismatch repair"/>
    <property type="evidence" value="ECO:0007669"/>
    <property type="project" value="InterPro"/>
</dbReference>
<comment type="subcellular location">
    <subcellularLocation>
        <location evidence="1">Nucleus</location>
    </subcellularLocation>
</comment>
<evidence type="ECO:0000256" key="4">
    <source>
        <dbReference type="ARBA" id="ARBA00022763"/>
    </source>
</evidence>
<keyword evidence="5" id="KW-0067">ATP-binding</keyword>
<dbReference type="OrthoDB" id="121051at2759"/>
<dbReference type="FunFam" id="1.10.1420.10:FF:000004">
    <property type="entry name" value="DNA mismatch repair protein Msh3"/>
    <property type="match status" value="1"/>
</dbReference>
<dbReference type="InterPro" id="IPR027417">
    <property type="entry name" value="P-loop_NTPase"/>
</dbReference>
<feature type="compositionally biased region" description="Basic and acidic residues" evidence="11">
    <location>
        <begin position="111"/>
        <end position="123"/>
    </location>
</feature>
<dbReference type="SMART" id="SM00533">
    <property type="entry name" value="MUTSd"/>
    <property type="match status" value="1"/>
</dbReference>
<dbReference type="GO" id="GO:0140664">
    <property type="term" value="F:ATP-dependent DNA damage sensor activity"/>
    <property type="evidence" value="ECO:0007669"/>
    <property type="project" value="InterPro"/>
</dbReference>
<sequence>MSAPQGTQPTISSFFSKSQSSAGAASGPSTPTKGKASSKNKRGSSPIDLTLDSDDEEHAPARKRQRTTTSTFFSPRRPAASASTSEAATTKSGGHAEQWRFDPSSPSRSQRVNEDATQRDTHERAKRILLGSANVFNNTSRSVDAISSSDVEEAEILTAPPEDDVDDAEQKFGELMEMFSSSSSAKGKRKGKGTAKKSGPPVAGPSRSKSQKTEEIGPSGQPYTPFELQVGYFGVGSKLFANGRQVRELKTKYPGTVLMIQSGYKMLFFDEDAKVGIRVDALQLLSHGYKVGIVEQTETAALKKAGDTRNELFGREVTHMYTAATFVDDLNSVDELDPNSAPPLMCFLEEPKGGKGTDERVTIAMIAISPSTGDVVWDEFEDNHMRTELETRMVHTKPYELLLPSKKLSPATEKMIKHFTEHSHTEHRMRIERFSKQMAYTDAFALLSKFYTDKFHANASEGFNNGDLMAAITEFSKLVVITLAQSLKYLSTFNVADALRETRFFSKFTERTHMLLNANTLTNLEIYVNDTDYTTKGSLMWILDRTSTKFGARLLRSWVGKPLVDAAALRERTDAVEEILSNRSPRLTQLRELLRRLPDLARGLCRIQYGKCTPQELVVLLKAFRRVSTTFTPPHPAQSQQAAPAAGLNAGLLVGIVEALPRLRDPVKEICDAVDFAAAEQGKEEAMWTDVDRFPELDSLTACIQVAESELMDELKAIRKVLKKPALQYTVWNGEEYVVEIRKDEHRDIPVNWTLLSSTKYARRYHTPEVRAKLQERAQYREGLAIEARKAFLAFLAEITDKYYALLRDAVNKLAVADCLFSLAQVAAQEEYARPEFVDRKEGEGAENDVLEIVEGRHPMIEALRTAPFVPNSVRMGGSETRHRIITGPNMGGKSSAVRMTALCAVMAQVGSYVPAKSMKLSLLDGILTRMGASDELARGRSTFMVEMQETSDILQMATSKTLVVLDELGRGTSTFDGMAIAGAVLQHLVQAVKCKTLFITHYPQVATDLERMFPSDVGNMHMGFTEETRVDGTREVTFLYRLEPGLVTESFGVECARLAGLPENVLQIATAKAASMKIVIEERIKRTKMRKCADLIRRCLGPGSSEIERHASLSDLQDLLK</sequence>